<dbReference type="InterPro" id="IPR006059">
    <property type="entry name" value="SBP"/>
</dbReference>
<dbReference type="PROSITE" id="PS51318">
    <property type="entry name" value="TAT"/>
    <property type="match status" value="1"/>
</dbReference>
<dbReference type="InterPro" id="IPR050490">
    <property type="entry name" value="Bact_solute-bd_prot1"/>
</dbReference>
<dbReference type="STRING" id="525640.SAMN04487971_101367"/>
<evidence type="ECO:0000256" key="2">
    <source>
        <dbReference type="ARBA" id="ARBA00008520"/>
    </source>
</evidence>
<organism evidence="5 6">
    <name type="scientific">Paracoccus chinensis</name>
    <dbReference type="NCBI Taxonomy" id="525640"/>
    <lineage>
        <taxon>Bacteria</taxon>
        <taxon>Pseudomonadati</taxon>
        <taxon>Pseudomonadota</taxon>
        <taxon>Alphaproteobacteria</taxon>
        <taxon>Rhodobacterales</taxon>
        <taxon>Paracoccaceae</taxon>
        <taxon>Paracoccus</taxon>
    </lineage>
</organism>
<dbReference type="SUPFAM" id="SSF53850">
    <property type="entry name" value="Periplasmic binding protein-like II"/>
    <property type="match status" value="1"/>
</dbReference>
<sequence length="442" mass="47883">MTIDRRTLLKGTAAMAAAGALIGPFGARRAAAQAAAPTGAAMFTPEEGASLRLLRWVPFVKGEEDAWNANTQAFTEATGVQVTIDQESWEDVRPKAAVAANVGTGPDMVMSWFDDPFQYPDKLVDVTDLCTMLSERHGGFYEGLAAYGQQDGKWISTPLCAIGNAICYRDSHMKAAGFNEFPNDTAGFLKLCQALKEKGTPAGFPHGKAVGDGNNYAHWLLWSHGGQTVNEAGEVVINSPETAAAIEYAKQLYATFIPGTESWLDINNNRAFLAGEVSLTANGVSLYYAAMKDPAMAEIAQDIRTVNLPIGPVGQSVELHQTSTISIFNHCKFPNAAKAYLEFMFRSENMNRWLEAASAYCCQSLREFEANPVWTSNPIHAPYAKASQSLRVNGYAGPLGPASAGAMADYVLVDMFAEAVTGQRSTEDAIANAERRLQRYYR</sequence>
<dbReference type="PANTHER" id="PTHR43649:SF34">
    <property type="entry name" value="ABC TRANSPORTER PERIPLASMIC-BINDING PROTEIN YCJN-RELATED"/>
    <property type="match status" value="1"/>
</dbReference>
<dbReference type="OrthoDB" id="9795569at2"/>
<dbReference type="RefSeq" id="WP_090752059.1">
    <property type="nucleotide sequence ID" value="NZ_FNGE01000001.1"/>
</dbReference>
<keyword evidence="6" id="KW-1185">Reference proteome</keyword>
<proteinExistence type="inferred from homology"/>
<comment type="similarity">
    <text evidence="2">Belongs to the bacterial solute-binding protein 1 family.</text>
</comment>
<dbReference type="PANTHER" id="PTHR43649">
    <property type="entry name" value="ARABINOSE-BINDING PROTEIN-RELATED"/>
    <property type="match status" value="1"/>
</dbReference>
<dbReference type="InterPro" id="IPR006311">
    <property type="entry name" value="TAT_signal"/>
</dbReference>
<dbReference type="Proteomes" id="UP000199555">
    <property type="component" value="Unassembled WGS sequence"/>
</dbReference>
<protein>
    <submittedName>
        <fullName evidence="5">Carbohydrate ABC transporter substrate-binding protein, CUT1 family</fullName>
    </submittedName>
</protein>
<dbReference type="EMBL" id="FNGE01000001">
    <property type="protein sequence ID" value="SDK56237.1"/>
    <property type="molecule type" value="Genomic_DNA"/>
</dbReference>
<evidence type="ECO:0000313" key="5">
    <source>
        <dbReference type="EMBL" id="SDK56237.1"/>
    </source>
</evidence>
<accession>A0A1G9CX39</accession>
<gene>
    <name evidence="5" type="ORF">SAMN04487971_101367</name>
</gene>
<name>A0A1G9CX39_9RHOB</name>
<dbReference type="AlphaFoldDB" id="A0A1G9CX39"/>
<evidence type="ECO:0000256" key="3">
    <source>
        <dbReference type="ARBA" id="ARBA00022448"/>
    </source>
</evidence>
<comment type="subcellular location">
    <subcellularLocation>
        <location evidence="1">Periplasm</location>
    </subcellularLocation>
</comment>
<reference evidence="6" key="1">
    <citation type="submission" date="2016-10" db="EMBL/GenBank/DDBJ databases">
        <authorList>
            <person name="Varghese N."/>
            <person name="Submissions S."/>
        </authorList>
    </citation>
    <scope>NUCLEOTIDE SEQUENCE [LARGE SCALE GENOMIC DNA]</scope>
    <source>
        <strain evidence="6">CGMCC 1.7655</strain>
    </source>
</reference>
<keyword evidence="3" id="KW-0813">Transport</keyword>
<dbReference type="GO" id="GO:0042597">
    <property type="term" value="C:periplasmic space"/>
    <property type="evidence" value="ECO:0007669"/>
    <property type="project" value="UniProtKB-SubCell"/>
</dbReference>
<evidence type="ECO:0000256" key="4">
    <source>
        <dbReference type="ARBA" id="ARBA00022729"/>
    </source>
</evidence>
<dbReference type="Pfam" id="PF13416">
    <property type="entry name" value="SBP_bac_8"/>
    <property type="match status" value="1"/>
</dbReference>
<keyword evidence="4" id="KW-0732">Signal</keyword>
<evidence type="ECO:0000256" key="1">
    <source>
        <dbReference type="ARBA" id="ARBA00004418"/>
    </source>
</evidence>
<dbReference type="Gene3D" id="3.40.190.10">
    <property type="entry name" value="Periplasmic binding protein-like II"/>
    <property type="match status" value="1"/>
</dbReference>
<evidence type="ECO:0000313" key="6">
    <source>
        <dbReference type="Proteomes" id="UP000199555"/>
    </source>
</evidence>